<dbReference type="PANTHER" id="PTHR36113">
    <property type="entry name" value="LYASE, PUTATIVE-RELATED-RELATED"/>
    <property type="match status" value="1"/>
</dbReference>
<evidence type="ECO:0000313" key="4">
    <source>
        <dbReference type="Proteomes" id="UP000034539"/>
    </source>
</evidence>
<evidence type="ECO:0000259" key="2">
    <source>
        <dbReference type="PROSITE" id="PS51819"/>
    </source>
</evidence>
<dbReference type="AlphaFoldDB" id="A0A0G0SFI8"/>
<sequence>MFLSHTAVSVKSLEKTRKFYEDVFGLEFKAEGAHPEMDIKFVFLKDPRNGQMLEIFEHIKPINENKNPMDFQKVGYIHIGFIVDNIEETLKLALEKGAKIISPAKEGVTVKKYAFISDPNGLPVELTEIL</sequence>
<comment type="caution">
    <text evidence="3">The sequence shown here is derived from an EMBL/GenBank/DDBJ whole genome shotgun (WGS) entry which is preliminary data.</text>
</comment>
<proteinExistence type="predicted"/>
<dbReference type="Pfam" id="PF00903">
    <property type="entry name" value="Glyoxalase"/>
    <property type="match status" value="1"/>
</dbReference>
<accession>A0A0G0SFI8</accession>
<gene>
    <name evidence="3" type="ORF">UT63_C0016G0014</name>
</gene>
<dbReference type="EMBL" id="LBXN01000016">
    <property type="protein sequence ID" value="KKR33475.1"/>
    <property type="molecule type" value="Genomic_DNA"/>
</dbReference>
<dbReference type="GO" id="GO:0046872">
    <property type="term" value="F:metal ion binding"/>
    <property type="evidence" value="ECO:0007669"/>
    <property type="project" value="UniProtKB-KW"/>
</dbReference>
<dbReference type="InterPro" id="IPR037523">
    <property type="entry name" value="VOC_core"/>
</dbReference>
<organism evidence="3 4">
    <name type="scientific">Candidatus Gottesmanbacteria bacterium GW2011_GWC2_39_8</name>
    <dbReference type="NCBI Taxonomy" id="1618450"/>
    <lineage>
        <taxon>Bacteria</taxon>
        <taxon>Candidatus Gottesmaniibacteriota</taxon>
    </lineage>
</organism>
<dbReference type="InterPro" id="IPR029068">
    <property type="entry name" value="Glyas_Bleomycin-R_OHBP_Dase"/>
</dbReference>
<keyword evidence="1" id="KW-0479">Metal-binding</keyword>
<evidence type="ECO:0000256" key="1">
    <source>
        <dbReference type="ARBA" id="ARBA00022723"/>
    </source>
</evidence>
<protein>
    <submittedName>
        <fullName evidence="3">Glyoxylase I family protein</fullName>
    </submittedName>
</protein>
<dbReference type="Gene3D" id="3.10.180.10">
    <property type="entry name" value="2,3-Dihydroxybiphenyl 1,2-Dioxygenase, domain 1"/>
    <property type="match status" value="1"/>
</dbReference>
<name>A0A0G0SFI8_9BACT</name>
<dbReference type="InterPro" id="IPR051332">
    <property type="entry name" value="Fosfomycin_Res_Enzymes"/>
</dbReference>
<reference evidence="3 4" key="1">
    <citation type="journal article" date="2015" name="Nature">
        <title>rRNA introns, odd ribosomes, and small enigmatic genomes across a large radiation of phyla.</title>
        <authorList>
            <person name="Brown C.T."/>
            <person name="Hug L.A."/>
            <person name="Thomas B.C."/>
            <person name="Sharon I."/>
            <person name="Castelle C.J."/>
            <person name="Singh A."/>
            <person name="Wilkins M.J."/>
            <person name="Williams K.H."/>
            <person name="Banfield J.F."/>
        </authorList>
    </citation>
    <scope>NUCLEOTIDE SEQUENCE [LARGE SCALE GENOMIC DNA]</scope>
</reference>
<dbReference type="GO" id="GO:0004462">
    <property type="term" value="F:lactoylglutathione lyase activity"/>
    <property type="evidence" value="ECO:0007669"/>
    <property type="project" value="InterPro"/>
</dbReference>
<dbReference type="PANTHER" id="PTHR36113:SF1">
    <property type="entry name" value="GLYOXALASE_BLEOMYCIN RESISTANCE PROTEIN_DIOXYGENASE"/>
    <property type="match status" value="1"/>
</dbReference>
<dbReference type="SUPFAM" id="SSF54593">
    <property type="entry name" value="Glyoxalase/Bleomycin resistance protein/Dihydroxybiphenyl dioxygenase"/>
    <property type="match status" value="1"/>
</dbReference>
<dbReference type="InterPro" id="IPR018146">
    <property type="entry name" value="Glyoxalase_1_CS"/>
</dbReference>
<dbReference type="InterPro" id="IPR004360">
    <property type="entry name" value="Glyas_Fos-R_dOase_dom"/>
</dbReference>
<dbReference type="Proteomes" id="UP000034539">
    <property type="component" value="Unassembled WGS sequence"/>
</dbReference>
<feature type="domain" description="VOC" evidence="2">
    <location>
        <begin position="2"/>
        <end position="129"/>
    </location>
</feature>
<evidence type="ECO:0000313" key="3">
    <source>
        <dbReference type="EMBL" id="KKR33475.1"/>
    </source>
</evidence>
<dbReference type="PROSITE" id="PS00934">
    <property type="entry name" value="GLYOXALASE_I_1"/>
    <property type="match status" value="1"/>
</dbReference>
<dbReference type="PROSITE" id="PS51819">
    <property type="entry name" value="VOC"/>
    <property type="match status" value="1"/>
</dbReference>